<dbReference type="Gene3D" id="3.30.420.40">
    <property type="match status" value="2"/>
</dbReference>
<evidence type="ECO:0000259" key="1">
    <source>
        <dbReference type="Pfam" id="PF17989"/>
    </source>
</evidence>
<dbReference type="EMBL" id="MK569690">
    <property type="protein sequence ID" value="QOC74185.1"/>
    <property type="molecule type" value="Genomic_DNA"/>
</dbReference>
<geneLocation type="plasmid" evidence="3">
    <name>pMG4_1215</name>
</geneLocation>
<proteinExistence type="predicted"/>
<dbReference type="SUPFAM" id="SSF53067">
    <property type="entry name" value="Actin-like ATPase domain"/>
    <property type="match status" value="2"/>
</dbReference>
<dbReference type="AlphaFoldDB" id="A0A7L7TDJ1"/>
<dbReference type="Pfam" id="PF21522">
    <property type="entry name" value="MreB-like_C"/>
    <property type="match status" value="1"/>
</dbReference>
<name>A0A7L7TDJ1_PSESF</name>
<evidence type="ECO:0000259" key="2">
    <source>
        <dbReference type="Pfam" id="PF21522"/>
    </source>
</evidence>
<feature type="domain" description="Actin homologue MreB-like C-terminal" evidence="2">
    <location>
        <begin position="191"/>
        <end position="316"/>
    </location>
</feature>
<feature type="domain" description="Actin-like protein N-terminal" evidence="1">
    <location>
        <begin position="8"/>
        <end position="119"/>
    </location>
</feature>
<dbReference type="InterPro" id="IPR043129">
    <property type="entry name" value="ATPase_NBD"/>
</dbReference>
<dbReference type="InterPro" id="IPR040607">
    <property type="entry name" value="ALP_N"/>
</dbReference>
<accession>A0A7L7TDJ1</accession>
<reference evidence="3" key="1">
    <citation type="submission" date="2019-02" db="EMBL/GenBank/DDBJ databases">
        <authorList>
            <person name="Taiaroa G."/>
            <person name="Butler M."/>
            <person name="Lamont I."/>
            <person name="Black M."/>
            <person name="Poulter J."/>
            <person name="Zhao M."/>
            <person name="Poulter R."/>
        </authorList>
    </citation>
    <scope>NUCLEOTIDE SEQUENCE</scope>
    <source>
        <strain evidence="3">1215</strain>
        <plasmid evidence="3">pMG4_1215</plasmid>
    </source>
</reference>
<dbReference type="RefSeq" id="WP_054076236.1">
    <property type="nucleotide sequence ID" value="NZ_MK569690.1"/>
</dbReference>
<evidence type="ECO:0000313" key="3">
    <source>
        <dbReference type="EMBL" id="QOC74185.1"/>
    </source>
</evidence>
<protein>
    <submittedName>
        <fullName evidence="3">Protein StbA</fullName>
    </submittedName>
</protein>
<keyword evidence="3" id="KW-0614">Plasmid</keyword>
<dbReference type="InterPro" id="IPR049067">
    <property type="entry name" value="MreB-like_C"/>
</dbReference>
<sequence>MIQKITVGADIGCNHAKLYAGNGRKISIRSTVSTKPQVGISLGGATKGPDEIVIQVGNSVYAVGPRVESPLDTRFGSYYSSDMNAALVLAILVQEFGDLSNAEVDAVFGMPLNVFYNYRGEVNSDLIKARVKAWRQPASVLSGGRAGLQLPRGGSVFANLNGTAEGVAVYLDYMMDEEGMFQVEPEGLDVVVDIGGNTTDLALFENGVLVFGGNSDSFEVGALHLYERVASTVKDRMGLMRTPPLYAVEHAIRENGSRLKIGNSEENIRDIVAIETRAIVNEIVPRVEKIVSRRRDELRRVLFAGGTTEMLRDDLKGVEIGRAQSIVVDDPQYANAKGNYKLARHLAATQE</sequence>
<dbReference type="Pfam" id="PF17989">
    <property type="entry name" value="ALP_N"/>
    <property type="match status" value="1"/>
</dbReference>
<organism evidence="3">
    <name type="scientific">Pseudomonas syringae pv. actinidiae</name>
    <dbReference type="NCBI Taxonomy" id="103796"/>
    <lineage>
        <taxon>Bacteria</taxon>
        <taxon>Pseudomonadati</taxon>
        <taxon>Pseudomonadota</taxon>
        <taxon>Gammaproteobacteria</taxon>
        <taxon>Pseudomonadales</taxon>
        <taxon>Pseudomonadaceae</taxon>
        <taxon>Pseudomonas</taxon>
        <taxon>Pseudomonas syringae</taxon>
    </lineage>
</organism>